<gene>
    <name evidence="2" type="ORF">BX611_0828</name>
</gene>
<keyword evidence="3" id="KW-1185">Reference proteome</keyword>
<proteinExistence type="predicted"/>
<sequence length="58" mass="6706">MKGKEDKKYNRKMSKNNKLGINNNTKNLKNKSAKNNSEKQNDVYPNNILGLFKHLGIE</sequence>
<evidence type="ECO:0000313" key="3">
    <source>
        <dbReference type="Proteomes" id="UP000256429"/>
    </source>
</evidence>
<evidence type="ECO:0000313" key="2">
    <source>
        <dbReference type="EMBL" id="REE83537.1"/>
    </source>
</evidence>
<reference evidence="2 3" key="1">
    <citation type="submission" date="2018-08" db="EMBL/GenBank/DDBJ databases">
        <title>Genomic Encyclopedia of Type Strains, Phase III (KMG-III): the genomes of soil and plant-associated and newly described type strains.</title>
        <authorList>
            <person name="Whitman W."/>
        </authorList>
    </citation>
    <scope>NUCLEOTIDE SEQUENCE [LARGE SCALE GENOMIC DNA]</scope>
    <source>
        <strain evidence="2 3">325-5</strain>
    </source>
</reference>
<dbReference type="RefSeq" id="WP_162880033.1">
    <property type="nucleotide sequence ID" value="NZ_QTTQ01000009.1"/>
</dbReference>
<comment type="caution">
    <text evidence="2">The sequence shown here is derived from an EMBL/GenBank/DDBJ whole genome shotgun (WGS) entry which is preliminary data.</text>
</comment>
<protein>
    <submittedName>
        <fullName evidence="2">Uncharacterized protein</fullName>
    </submittedName>
</protein>
<feature type="compositionally biased region" description="Low complexity" evidence="1">
    <location>
        <begin position="16"/>
        <end position="27"/>
    </location>
</feature>
<dbReference type="Proteomes" id="UP000256429">
    <property type="component" value="Unassembled WGS sequence"/>
</dbReference>
<name>A0A3D9RUM0_9FLAO</name>
<evidence type="ECO:0000256" key="1">
    <source>
        <dbReference type="SAM" id="MobiDB-lite"/>
    </source>
</evidence>
<organism evidence="2 3">
    <name type="scientific">Lutibacter oceani</name>
    <dbReference type="NCBI Taxonomy" id="1853311"/>
    <lineage>
        <taxon>Bacteria</taxon>
        <taxon>Pseudomonadati</taxon>
        <taxon>Bacteroidota</taxon>
        <taxon>Flavobacteriia</taxon>
        <taxon>Flavobacteriales</taxon>
        <taxon>Flavobacteriaceae</taxon>
        <taxon>Lutibacter</taxon>
    </lineage>
</organism>
<accession>A0A3D9RUM0</accession>
<dbReference type="EMBL" id="QTTQ01000009">
    <property type="protein sequence ID" value="REE83537.1"/>
    <property type="molecule type" value="Genomic_DNA"/>
</dbReference>
<feature type="region of interest" description="Disordered" evidence="1">
    <location>
        <begin position="1"/>
        <end position="43"/>
    </location>
</feature>
<dbReference type="AlphaFoldDB" id="A0A3D9RUM0"/>